<feature type="domain" description="Helicase XPB/Ssl2 N-terminal" evidence="1">
    <location>
        <begin position="518"/>
        <end position="634"/>
    </location>
</feature>
<comment type="caution">
    <text evidence="2">The sequence shown here is derived from an EMBL/GenBank/DDBJ whole genome shotgun (WGS) entry which is preliminary data.</text>
</comment>
<keyword evidence="2" id="KW-0067">ATP-binding</keyword>
<evidence type="ECO:0000313" key="2">
    <source>
        <dbReference type="EMBL" id="MEZ0164924.1"/>
    </source>
</evidence>
<accession>A0ABV4H041</accession>
<gene>
    <name evidence="2" type="ORF">AB2L27_09120</name>
</gene>
<keyword evidence="2" id="KW-0547">Nucleotide-binding</keyword>
<keyword evidence="3" id="KW-1185">Reference proteome</keyword>
<evidence type="ECO:0000259" key="1">
    <source>
        <dbReference type="Pfam" id="PF13625"/>
    </source>
</evidence>
<dbReference type="GO" id="GO:0004386">
    <property type="term" value="F:helicase activity"/>
    <property type="evidence" value="ECO:0007669"/>
    <property type="project" value="UniProtKB-KW"/>
</dbReference>
<name>A0ABV4H041_9ACTN</name>
<keyword evidence="2" id="KW-0347">Helicase</keyword>
<protein>
    <submittedName>
        <fullName evidence="2">Helicase-associated domain-containing protein</fullName>
    </submittedName>
</protein>
<proteinExistence type="predicted"/>
<evidence type="ECO:0000313" key="3">
    <source>
        <dbReference type="Proteomes" id="UP001565927"/>
    </source>
</evidence>
<reference evidence="2 3" key="1">
    <citation type="submission" date="2024-07" db="EMBL/GenBank/DDBJ databases">
        <authorList>
            <person name="Thanompreechachai J."/>
            <person name="Duangmal K."/>
        </authorList>
    </citation>
    <scope>NUCLEOTIDE SEQUENCE [LARGE SCALE GENOMIC DNA]</scope>
    <source>
        <strain evidence="2 3">LSe6-4</strain>
    </source>
</reference>
<dbReference type="Proteomes" id="UP001565927">
    <property type="component" value="Unassembled WGS sequence"/>
</dbReference>
<dbReference type="Pfam" id="PF13625">
    <property type="entry name" value="Helicase_C_3"/>
    <property type="match status" value="1"/>
</dbReference>
<dbReference type="InterPro" id="IPR032830">
    <property type="entry name" value="XPB/Ssl2_N"/>
</dbReference>
<keyword evidence="2" id="KW-0378">Hydrolase</keyword>
<dbReference type="RefSeq" id="WP_370441170.1">
    <property type="nucleotide sequence ID" value="NZ_JBGFTU010000009.1"/>
</dbReference>
<sequence>MSSHDPLPDVAATEPDEQDLVRDHLRSLSEDALVGLLTDRPELLRGAVPADLDDLAQRLAAPGYVAEAVDRLDAPTSVVLDAVSFLGRGARLSRLVSLLTPDGPVGDPAGAVRARVKDLLRAGLVVPAPTPAHPDGLRTTTGVQRVLVPLLGGVPLDDLLERTDAPDLARRLRAWGLPTSPAGAVHRVRNVLNDPDLVQRLAARADARIGTALRELAEAILQPREQFRPNRRPMADAVAWALEHGLAWDLTHGARVLPREVALGLLEGSVRVPFPVRGPDLSTVPVAPETAHRAAAGAAVETLTAVSAVVELLGRAPVPTRKDGSIGAREIGRTAKTLATDPRLVRFALTAANQLGLLARAGETSITASDRAPQWRRHPPAERYADLLRTWWDWPTLVVRDRDVDDKPTAIGGATTAPRAAEIRRELLRHLGRLPADRGVTSAGDLVAHLAWTRPRALEPHDADDVVDVLAEAELVGAVAVGTLSSVGHALVGDDRDALVRDADLLLPAVNARATFGSDLTVLVAGDPAAHVVDVLDTVAARETRGAANSWRFTDATFRAALDAGHTVEGLLDGLRELSDKPLPQTLEYLARDVGRRYGKVGIRPAGTVLVGEEALLAELRTHSGLRRFALVALAPTVLASAAKPADVLAGVRAAGYLPREETLTGQPLGHTVTRARPHLDDLDGPGGQGVSPHVPTDAGNVDAVDRDPVAHALRLRAGVPPAPDPAVEKLVRSLRKRAEILPEGDVRQLAHAVVHRRPVHLTVLFGGFYEDAVVLSEPTLRGRVLHDRGYPAVADVALVLTVTPLG</sequence>
<dbReference type="EMBL" id="JBGFTU010000009">
    <property type="protein sequence ID" value="MEZ0164924.1"/>
    <property type="molecule type" value="Genomic_DNA"/>
</dbReference>
<organism evidence="2 3">
    <name type="scientific">Kineococcus halophytocola</name>
    <dbReference type="NCBI Taxonomy" id="3234027"/>
    <lineage>
        <taxon>Bacteria</taxon>
        <taxon>Bacillati</taxon>
        <taxon>Actinomycetota</taxon>
        <taxon>Actinomycetes</taxon>
        <taxon>Kineosporiales</taxon>
        <taxon>Kineosporiaceae</taxon>
        <taxon>Kineococcus</taxon>
    </lineage>
</organism>